<sequence>MFLDLMDVAQKWFAKAHIVDISYANPHIYWDVLPKASASQVHPHLHVNLASGQYYAKWAGLHAASLQYSKDREGENYFTDLVKVHSALGLTASLGKATVMAYLTPQASHELVFISSSVCEDIFRLLFFAMRAYIDDMGLYAYSAGMVFPKLVAPQSGDLPMIMRLVFRGAVTSTRADISSIELFGTPNVNVDPYKLINSIRKTMFHHGAKPDTLGDAS</sequence>
<dbReference type="Proteomes" id="UP000001593">
    <property type="component" value="Unassembled WGS sequence"/>
</dbReference>
<organism evidence="1 2">
    <name type="scientific">Nematostella vectensis</name>
    <name type="common">Starlet sea anemone</name>
    <dbReference type="NCBI Taxonomy" id="45351"/>
    <lineage>
        <taxon>Eukaryota</taxon>
        <taxon>Metazoa</taxon>
        <taxon>Cnidaria</taxon>
        <taxon>Anthozoa</taxon>
        <taxon>Hexacorallia</taxon>
        <taxon>Actiniaria</taxon>
        <taxon>Edwardsiidae</taxon>
        <taxon>Nematostella</taxon>
    </lineage>
</organism>
<protein>
    <submittedName>
        <fullName evidence="1">Uncharacterized protein</fullName>
    </submittedName>
</protein>
<name>A7RKC6_NEMVE</name>
<dbReference type="AlphaFoldDB" id="A7RKC6"/>
<evidence type="ECO:0000313" key="2">
    <source>
        <dbReference type="Proteomes" id="UP000001593"/>
    </source>
</evidence>
<dbReference type="InParanoid" id="A7RKC6"/>
<keyword evidence="2" id="KW-1185">Reference proteome</keyword>
<dbReference type="EMBL" id="DS469515">
    <property type="protein sequence ID" value="EDO48141.1"/>
    <property type="molecule type" value="Genomic_DNA"/>
</dbReference>
<accession>A7RKC6</accession>
<dbReference type="PhylomeDB" id="A7RKC6"/>
<gene>
    <name evidence="1" type="ORF">NEMVEDRAFT_v1g198376</name>
</gene>
<reference evidence="1 2" key="1">
    <citation type="journal article" date="2007" name="Science">
        <title>Sea anemone genome reveals ancestral eumetazoan gene repertoire and genomic organization.</title>
        <authorList>
            <person name="Putnam N.H."/>
            <person name="Srivastava M."/>
            <person name="Hellsten U."/>
            <person name="Dirks B."/>
            <person name="Chapman J."/>
            <person name="Salamov A."/>
            <person name="Terry A."/>
            <person name="Shapiro H."/>
            <person name="Lindquist E."/>
            <person name="Kapitonov V.V."/>
            <person name="Jurka J."/>
            <person name="Genikhovich G."/>
            <person name="Grigoriev I.V."/>
            <person name="Lucas S.M."/>
            <person name="Steele R.E."/>
            <person name="Finnerty J.R."/>
            <person name="Technau U."/>
            <person name="Martindale M.Q."/>
            <person name="Rokhsar D.S."/>
        </authorList>
    </citation>
    <scope>NUCLEOTIDE SEQUENCE [LARGE SCALE GENOMIC DNA]</scope>
    <source>
        <strain evidence="2">CH2 X CH6</strain>
    </source>
</reference>
<dbReference type="eggNOG" id="ENOG502QTU3">
    <property type="taxonomic scope" value="Eukaryota"/>
</dbReference>
<dbReference type="HOGENOM" id="CLU_1268273_0_0_1"/>
<evidence type="ECO:0000313" key="1">
    <source>
        <dbReference type="EMBL" id="EDO48141.1"/>
    </source>
</evidence>
<proteinExistence type="predicted"/>